<accession>M1DH19</accession>
<keyword evidence="5" id="KW-1185">Reference proteome</keyword>
<dbReference type="Proteomes" id="UP000011115">
    <property type="component" value="Unassembled WGS sequence"/>
</dbReference>
<dbReference type="Gramene" id="PGSC0003DMT400088928">
    <property type="protein sequence ID" value="PGSC0003DMT400088928"/>
    <property type="gene ID" value="PGSC0003DMG400038499"/>
</dbReference>
<sequence>MSYDPNDLSRIRNPRSTAQTPPAPEQAIMLAPPVQAPPPRSSNRLKSDGLRTIIEEKWLSIDGVIDWYPVIMECLKYHKFQVFTKPRDSYMSSWVRKFYSAYSALVPQRKRLVAPFKAVDYVVVRGRKVACDNEAINIAFGMSTKINDHCHHLIRTKQLEAMKQWLVPLISDNNTLKWLAEGIPIEKKDLNVAARYWFGIISISIMPSQNESILHLAKAACLGCIIEKTKINLGTIIASAIHMRAKQSQTSLPFWVLITALCRNAQVPLDAKKDVEVMPTTSTNIQKIEAEYLKDQAEKKQIEVATTRSTPTEVLLLTPALRPSGISITTATSTNTLRSSSSISRPPLTHASLLRMGQMALSTDRRAACLEAVVPGMIQTALTNAVTPLNTTIEALTARIAVCEHKQGSTSEIRFLKAAIAELREDVNHLKATDVSMVFGTMEIPAMLERPQTTTRYGDRTE</sequence>
<dbReference type="InParanoid" id="M1DH19"/>
<keyword evidence="1" id="KW-0175">Coiled coil</keyword>
<dbReference type="AlphaFoldDB" id="M1DH19"/>
<dbReference type="GO" id="GO:0009579">
    <property type="term" value="C:thylakoid"/>
    <property type="evidence" value="ECO:0000318"/>
    <property type="project" value="GO_Central"/>
</dbReference>
<dbReference type="PaxDb" id="4113-PGSC0003DMT400088928"/>
<dbReference type="Pfam" id="PF20167">
    <property type="entry name" value="Transposase_32"/>
    <property type="match status" value="1"/>
</dbReference>
<evidence type="ECO:0000256" key="1">
    <source>
        <dbReference type="SAM" id="Coils"/>
    </source>
</evidence>
<organism evidence="4 5">
    <name type="scientific">Solanum tuberosum</name>
    <name type="common">Potato</name>
    <dbReference type="NCBI Taxonomy" id="4113"/>
    <lineage>
        <taxon>Eukaryota</taxon>
        <taxon>Viridiplantae</taxon>
        <taxon>Streptophyta</taxon>
        <taxon>Embryophyta</taxon>
        <taxon>Tracheophyta</taxon>
        <taxon>Spermatophyta</taxon>
        <taxon>Magnoliopsida</taxon>
        <taxon>eudicotyledons</taxon>
        <taxon>Gunneridae</taxon>
        <taxon>Pentapetalae</taxon>
        <taxon>asterids</taxon>
        <taxon>lamiids</taxon>
        <taxon>Solanales</taxon>
        <taxon>Solanaceae</taxon>
        <taxon>Solanoideae</taxon>
        <taxon>Solaneae</taxon>
        <taxon>Solanum</taxon>
    </lineage>
</organism>
<evidence type="ECO:0000259" key="3">
    <source>
        <dbReference type="Pfam" id="PF20167"/>
    </source>
</evidence>
<feature type="coiled-coil region" evidence="1">
    <location>
        <begin position="406"/>
        <end position="433"/>
    </location>
</feature>
<dbReference type="EnsemblPlants" id="PGSC0003DMT400088928">
    <property type="protein sequence ID" value="PGSC0003DMT400088928"/>
    <property type="gene ID" value="PGSC0003DMG400038499"/>
</dbReference>
<evidence type="ECO:0000313" key="5">
    <source>
        <dbReference type="Proteomes" id="UP000011115"/>
    </source>
</evidence>
<reference evidence="5" key="1">
    <citation type="journal article" date="2011" name="Nature">
        <title>Genome sequence and analysis of the tuber crop potato.</title>
        <authorList>
            <consortium name="The Potato Genome Sequencing Consortium"/>
        </authorList>
    </citation>
    <scope>NUCLEOTIDE SEQUENCE [LARGE SCALE GENOMIC DNA]</scope>
    <source>
        <strain evidence="5">cv. DM1-3 516 R44</strain>
    </source>
</reference>
<evidence type="ECO:0000313" key="4">
    <source>
        <dbReference type="EnsemblPlants" id="PGSC0003DMT400088928"/>
    </source>
</evidence>
<name>M1DH19_SOLTU</name>
<protein>
    <recommendedName>
        <fullName evidence="3">Putative plant transposon protein domain-containing protein</fullName>
    </recommendedName>
</protein>
<dbReference type="HOGENOM" id="CLU_029307_12_0_1"/>
<dbReference type="GO" id="GO:0009523">
    <property type="term" value="C:photosystem II"/>
    <property type="evidence" value="ECO:0000318"/>
    <property type="project" value="GO_Central"/>
</dbReference>
<dbReference type="InterPro" id="IPR046796">
    <property type="entry name" value="Transposase_32_dom"/>
</dbReference>
<feature type="domain" description="Putative plant transposon protein" evidence="3">
    <location>
        <begin position="78"/>
        <end position="268"/>
    </location>
</feature>
<proteinExistence type="predicted"/>
<dbReference type="PANTHER" id="PTHR33180:SF31">
    <property type="entry name" value="POLYPROTEIN PROTEIN"/>
    <property type="match status" value="1"/>
</dbReference>
<dbReference type="PANTHER" id="PTHR33180">
    <property type="entry name" value="PHOTOSYSTEM II CP43 REACTION CENTER PROTEIN"/>
    <property type="match status" value="1"/>
</dbReference>
<feature type="region of interest" description="Disordered" evidence="2">
    <location>
        <begin position="1"/>
        <end position="26"/>
    </location>
</feature>
<evidence type="ECO:0000256" key="2">
    <source>
        <dbReference type="SAM" id="MobiDB-lite"/>
    </source>
</evidence>
<reference evidence="4" key="2">
    <citation type="submission" date="2015-06" db="UniProtKB">
        <authorList>
            <consortium name="EnsemblPlants"/>
        </authorList>
    </citation>
    <scope>IDENTIFICATION</scope>
    <source>
        <strain evidence="4">DM1-3 516 R44</strain>
    </source>
</reference>